<evidence type="ECO:0000313" key="1">
    <source>
        <dbReference type="EMBL" id="OIQ97001.1"/>
    </source>
</evidence>
<evidence type="ECO:0008006" key="2">
    <source>
        <dbReference type="Google" id="ProtNLM"/>
    </source>
</evidence>
<protein>
    <recommendedName>
        <fullName evidence="2">Acid shock protein</fullName>
    </recommendedName>
</protein>
<comment type="caution">
    <text evidence="1">The sequence shown here is derived from an EMBL/GenBank/DDBJ whole genome shotgun (WGS) entry which is preliminary data.</text>
</comment>
<gene>
    <name evidence="1" type="ORF">GALL_209440</name>
</gene>
<organism evidence="1">
    <name type="scientific">mine drainage metagenome</name>
    <dbReference type="NCBI Taxonomy" id="410659"/>
    <lineage>
        <taxon>unclassified sequences</taxon>
        <taxon>metagenomes</taxon>
        <taxon>ecological metagenomes</taxon>
    </lineage>
</organism>
<dbReference type="AlphaFoldDB" id="A0A1J5RMP6"/>
<proteinExistence type="predicted"/>
<dbReference type="EMBL" id="MLJW01000139">
    <property type="protein sequence ID" value="OIQ97001.1"/>
    <property type="molecule type" value="Genomic_DNA"/>
</dbReference>
<sequence length="63" mass="6462">MNKLLSALIVAAFATMSLSATAADAPQPGAKTESTAKAKHAVVKHNAKAMKAKKTAAKDTPKK</sequence>
<accession>A0A1J5RMP6</accession>
<name>A0A1J5RMP6_9ZZZZ</name>
<reference evidence="1" key="1">
    <citation type="submission" date="2016-10" db="EMBL/GenBank/DDBJ databases">
        <title>Sequence of Gallionella enrichment culture.</title>
        <authorList>
            <person name="Poehlein A."/>
            <person name="Muehling M."/>
            <person name="Daniel R."/>
        </authorList>
    </citation>
    <scope>NUCLEOTIDE SEQUENCE</scope>
</reference>